<proteinExistence type="inferred from homology"/>
<dbReference type="FunFam" id="1.10.3730.20:FF:000001">
    <property type="entry name" value="Quaternary ammonium compound resistance transporter SugE"/>
    <property type="match status" value="1"/>
</dbReference>
<evidence type="ECO:0000256" key="10">
    <source>
        <dbReference type="SAM" id="Phobius"/>
    </source>
</evidence>
<keyword evidence="5 10" id="KW-1133">Transmembrane helix</keyword>
<dbReference type="NCBIfam" id="NF008512">
    <property type="entry name" value="PRK11431.1"/>
    <property type="match status" value="1"/>
</dbReference>
<evidence type="ECO:0000256" key="4">
    <source>
        <dbReference type="ARBA" id="ARBA00022692"/>
    </source>
</evidence>
<evidence type="ECO:0000256" key="2">
    <source>
        <dbReference type="ARBA" id="ARBA00022448"/>
    </source>
</evidence>
<dbReference type="GO" id="GO:1990961">
    <property type="term" value="P:xenobiotic detoxification by transmembrane export across the plasma membrane"/>
    <property type="evidence" value="ECO:0007669"/>
    <property type="project" value="UniProtKB-ARBA"/>
</dbReference>
<organism evidence="11 12">
    <name type="scientific">Crateriforma conspicua</name>
    <dbReference type="NCBI Taxonomy" id="2527996"/>
    <lineage>
        <taxon>Bacteria</taxon>
        <taxon>Pseudomonadati</taxon>
        <taxon>Planctomycetota</taxon>
        <taxon>Planctomycetia</taxon>
        <taxon>Planctomycetales</taxon>
        <taxon>Planctomycetaceae</taxon>
        <taxon>Crateriforma</taxon>
    </lineage>
</organism>
<dbReference type="Gene3D" id="1.10.3730.20">
    <property type="match status" value="1"/>
</dbReference>
<evidence type="ECO:0000313" key="11">
    <source>
        <dbReference type="EMBL" id="TWT69582.1"/>
    </source>
</evidence>
<dbReference type="Proteomes" id="UP000317238">
    <property type="component" value="Unassembled WGS sequence"/>
</dbReference>
<keyword evidence="4 9" id="KW-0812">Transmembrane</keyword>
<dbReference type="RefSeq" id="WP_146438940.1">
    <property type="nucleotide sequence ID" value="NZ_SJPL01000001.1"/>
</dbReference>
<feature type="transmembrane region" description="Helical" evidence="10">
    <location>
        <begin position="33"/>
        <end position="50"/>
    </location>
</feature>
<dbReference type="AlphaFoldDB" id="A0A5C5Y8B3"/>
<feature type="transmembrane region" description="Helical" evidence="10">
    <location>
        <begin position="84"/>
        <end position="104"/>
    </location>
</feature>
<evidence type="ECO:0000256" key="7">
    <source>
        <dbReference type="ARBA" id="ARBA00038151"/>
    </source>
</evidence>
<dbReference type="EMBL" id="SJPL01000001">
    <property type="protein sequence ID" value="TWT69582.1"/>
    <property type="molecule type" value="Genomic_DNA"/>
</dbReference>
<dbReference type="SUPFAM" id="SSF103481">
    <property type="entry name" value="Multidrug resistance efflux transporter EmrE"/>
    <property type="match status" value="1"/>
</dbReference>
<dbReference type="InterPro" id="IPR037185">
    <property type="entry name" value="EmrE-like"/>
</dbReference>
<keyword evidence="6 10" id="KW-0472">Membrane</keyword>
<evidence type="ECO:0000256" key="5">
    <source>
        <dbReference type="ARBA" id="ARBA00022989"/>
    </source>
</evidence>
<evidence type="ECO:0000256" key="8">
    <source>
        <dbReference type="ARBA" id="ARBA00039168"/>
    </source>
</evidence>
<keyword evidence="12" id="KW-1185">Reference proteome</keyword>
<evidence type="ECO:0000313" key="12">
    <source>
        <dbReference type="Proteomes" id="UP000317238"/>
    </source>
</evidence>
<evidence type="ECO:0000256" key="9">
    <source>
        <dbReference type="RuleBase" id="RU003942"/>
    </source>
</evidence>
<protein>
    <recommendedName>
        <fullName evidence="8">Guanidinium exporter</fullName>
    </recommendedName>
</protein>
<dbReference type="PANTHER" id="PTHR30561">
    <property type="entry name" value="SMR FAMILY PROTON-DEPENDENT DRUG EFFLUX TRANSPORTER SUGE"/>
    <property type="match status" value="1"/>
</dbReference>
<keyword evidence="2" id="KW-0813">Transport</keyword>
<dbReference type="GO" id="GO:0022857">
    <property type="term" value="F:transmembrane transporter activity"/>
    <property type="evidence" value="ECO:0007669"/>
    <property type="project" value="InterPro"/>
</dbReference>
<feature type="transmembrane region" description="Helical" evidence="10">
    <location>
        <begin position="57"/>
        <end position="78"/>
    </location>
</feature>
<dbReference type="OrthoDB" id="21828at2"/>
<sequence>MAWLLLVIAGLLEIVWAIGMKYSDGFTKFWPTVGTLAAMVVSFGLLGAAMRTLPVGTAYGVWVGIGTVGTVLLGIGLFNESADPIRMLFVGLIIAGIIGLKMTAA</sequence>
<reference evidence="11 12" key="1">
    <citation type="submission" date="2019-02" db="EMBL/GenBank/DDBJ databases">
        <title>Deep-cultivation of Planctomycetes and their phenomic and genomic characterization uncovers novel biology.</title>
        <authorList>
            <person name="Wiegand S."/>
            <person name="Jogler M."/>
            <person name="Boedeker C."/>
            <person name="Pinto D."/>
            <person name="Vollmers J."/>
            <person name="Rivas-Marin E."/>
            <person name="Kohn T."/>
            <person name="Peeters S.H."/>
            <person name="Heuer A."/>
            <person name="Rast P."/>
            <person name="Oberbeckmann S."/>
            <person name="Bunk B."/>
            <person name="Jeske O."/>
            <person name="Meyerdierks A."/>
            <person name="Storesund J.E."/>
            <person name="Kallscheuer N."/>
            <person name="Luecker S."/>
            <person name="Lage O.M."/>
            <person name="Pohl T."/>
            <person name="Merkel B.J."/>
            <person name="Hornburger P."/>
            <person name="Mueller R.-W."/>
            <person name="Bruemmer F."/>
            <person name="Labrenz M."/>
            <person name="Spormann A.M."/>
            <person name="Op Den Camp H."/>
            <person name="Overmann J."/>
            <person name="Amann R."/>
            <person name="Jetten M.S.M."/>
            <person name="Mascher T."/>
            <person name="Medema M.H."/>
            <person name="Devos D.P."/>
            <person name="Kaster A.-K."/>
            <person name="Ovreas L."/>
            <person name="Rohde M."/>
            <person name="Galperin M.Y."/>
            <person name="Jogler C."/>
        </authorList>
    </citation>
    <scope>NUCLEOTIDE SEQUENCE [LARGE SCALE GENOMIC DNA]</scope>
    <source>
        <strain evidence="11 12">Pan14r</strain>
    </source>
</reference>
<gene>
    <name evidence="11" type="primary">sugE</name>
    <name evidence="11" type="ORF">Pan14r_18710</name>
</gene>
<keyword evidence="3" id="KW-1003">Cell membrane</keyword>
<evidence type="ECO:0000256" key="3">
    <source>
        <dbReference type="ARBA" id="ARBA00022475"/>
    </source>
</evidence>
<dbReference type="PANTHER" id="PTHR30561:SF0">
    <property type="entry name" value="GUANIDINIUM EXPORTER"/>
    <property type="match status" value="1"/>
</dbReference>
<name>A0A5C5Y8B3_9PLAN</name>
<comment type="caution">
    <text evidence="11">The sequence shown here is derived from an EMBL/GenBank/DDBJ whole genome shotgun (WGS) entry which is preliminary data.</text>
</comment>
<comment type="subcellular location">
    <subcellularLocation>
        <location evidence="1 9">Cell membrane</location>
        <topology evidence="1 9">Multi-pass membrane protein</topology>
    </subcellularLocation>
</comment>
<accession>A0A5C5Y8B3</accession>
<comment type="similarity">
    <text evidence="7">Belongs to the drug/metabolite transporter (DMT) superfamily. Small multidrug resistance (SMR) (TC 2.A.7.1) family. Gdx/SugE subfamily.</text>
</comment>
<evidence type="ECO:0000256" key="6">
    <source>
        <dbReference type="ARBA" id="ARBA00023136"/>
    </source>
</evidence>
<dbReference type="Pfam" id="PF00893">
    <property type="entry name" value="Multi_Drug_Res"/>
    <property type="match status" value="1"/>
</dbReference>
<dbReference type="GO" id="GO:0005886">
    <property type="term" value="C:plasma membrane"/>
    <property type="evidence" value="ECO:0007669"/>
    <property type="project" value="UniProtKB-SubCell"/>
</dbReference>
<dbReference type="InterPro" id="IPR045324">
    <property type="entry name" value="Small_multidrug_res"/>
</dbReference>
<dbReference type="InterPro" id="IPR000390">
    <property type="entry name" value="Small_drug/metabolite_transptr"/>
</dbReference>
<evidence type="ECO:0000256" key="1">
    <source>
        <dbReference type="ARBA" id="ARBA00004651"/>
    </source>
</evidence>